<protein>
    <submittedName>
        <fullName evidence="2">Rhodanese-like domain-containing protein</fullName>
    </submittedName>
</protein>
<sequence>MICFNRCTKTGEYQTGFIPGAKNIPLSQLSRRIDEIPKDRDLLLYCRSGMRSKSVARILRKRGFVRLILLQGGINAWSGQLIRPK</sequence>
<name>A0ABT4QIB6_9BACL</name>
<dbReference type="Proteomes" id="UP001527882">
    <property type="component" value="Unassembled WGS sequence"/>
</dbReference>
<dbReference type="InterPro" id="IPR001763">
    <property type="entry name" value="Rhodanese-like_dom"/>
</dbReference>
<dbReference type="RefSeq" id="WP_269885143.1">
    <property type="nucleotide sequence ID" value="NZ_JAQAGZ010000025.1"/>
</dbReference>
<proteinExistence type="predicted"/>
<evidence type="ECO:0000313" key="2">
    <source>
        <dbReference type="EMBL" id="MCZ8516609.1"/>
    </source>
</evidence>
<reference evidence="2 3" key="1">
    <citation type="submission" date="2022-12" db="EMBL/GenBank/DDBJ databases">
        <title>Draft genome sequence of Paenibacillus sp. dW9.</title>
        <authorList>
            <person name="Choi E.-W."/>
            <person name="Kim D.-U."/>
        </authorList>
    </citation>
    <scope>NUCLEOTIDE SEQUENCE [LARGE SCALE GENOMIC DNA]</scope>
    <source>
        <strain evidence="3">dW9</strain>
    </source>
</reference>
<evidence type="ECO:0000313" key="3">
    <source>
        <dbReference type="Proteomes" id="UP001527882"/>
    </source>
</evidence>
<accession>A0ABT4QIB6</accession>
<dbReference type="Pfam" id="PF00581">
    <property type="entry name" value="Rhodanese"/>
    <property type="match status" value="1"/>
</dbReference>
<keyword evidence="3" id="KW-1185">Reference proteome</keyword>
<comment type="caution">
    <text evidence="2">The sequence shown here is derived from an EMBL/GenBank/DDBJ whole genome shotgun (WGS) entry which is preliminary data.</text>
</comment>
<dbReference type="InterPro" id="IPR036873">
    <property type="entry name" value="Rhodanese-like_dom_sf"/>
</dbReference>
<dbReference type="InterPro" id="IPR050229">
    <property type="entry name" value="GlpE_sulfurtransferase"/>
</dbReference>
<dbReference type="SUPFAM" id="SSF52821">
    <property type="entry name" value="Rhodanese/Cell cycle control phosphatase"/>
    <property type="match status" value="1"/>
</dbReference>
<evidence type="ECO:0000259" key="1">
    <source>
        <dbReference type="PROSITE" id="PS50206"/>
    </source>
</evidence>
<dbReference type="CDD" id="cd00158">
    <property type="entry name" value="RHOD"/>
    <property type="match status" value="1"/>
</dbReference>
<dbReference type="SMART" id="SM00450">
    <property type="entry name" value="RHOD"/>
    <property type="match status" value="1"/>
</dbReference>
<feature type="domain" description="Rhodanese" evidence="1">
    <location>
        <begin position="12"/>
        <end position="83"/>
    </location>
</feature>
<organism evidence="2 3">
    <name type="scientific">Paenibacillus gyeongsangnamensis</name>
    <dbReference type="NCBI Taxonomy" id="3388067"/>
    <lineage>
        <taxon>Bacteria</taxon>
        <taxon>Bacillati</taxon>
        <taxon>Bacillota</taxon>
        <taxon>Bacilli</taxon>
        <taxon>Bacillales</taxon>
        <taxon>Paenibacillaceae</taxon>
        <taxon>Paenibacillus</taxon>
    </lineage>
</organism>
<gene>
    <name evidence="2" type="ORF">O9H85_30330</name>
</gene>
<dbReference type="PANTHER" id="PTHR43031">
    <property type="entry name" value="FAD-DEPENDENT OXIDOREDUCTASE"/>
    <property type="match status" value="1"/>
</dbReference>
<dbReference type="EMBL" id="JAQAGZ010000025">
    <property type="protein sequence ID" value="MCZ8516609.1"/>
    <property type="molecule type" value="Genomic_DNA"/>
</dbReference>
<dbReference type="PANTHER" id="PTHR43031:SF1">
    <property type="entry name" value="PYRIDINE NUCLEOTIDE-DISULPHIDE OXIDOREDUCTASE"/>
    <property type="match status" value="1"/>
</dbReference>
<dbReference type="Gene3D" id="3.40.250.10">
    <property type="entry name" value="Rhodanese-like domain"/>
    <property type="match status" value="1"/>
</dbReference>
<dbReference type="PROSITE" id="PS50206">
    <property type="entry name" value="RHODANESE_3"/>
    <property type="match status" value="1"/>
</dbReference>